<dbReference type="EMBL" id="DRHY01000189">
    <property type="protein sequence ID" value="HEC74448.1"/>
    <property type="molecule type" value="Genomic_DNA"/>
</dbReference>
<dbReference type="Gene3D" id="3.30.300.30">
    <property type="match status" value="1"/>
</dbReference>
<evidence type="ECO:0000313" key="10">
    <source>
        <dbReference type="EMBL" id="HEC74448.1"/>
    </source>
</evidence>
<dbReference type="GO" id="GO:0031177">
    <property type="term" value="F:phosphopantetheine binding"/>
    <property type="evidence" value="ECO:0007669"/>
    <property type="project" value="InterPro"/>
</dbReference>
<dbReference type="Pfam" id="PF00698">
    <property type="entry name" value="Acyl_transf_1"/>
    <property type="match status" value="1"/>
</dbReference>
<dbReference type="Pfam" id="PF16197">
    <property type="entry name" value="KAsynt_C_assoc"/>
    <property type="match status" value="1"/>
</dbReference>
<dbReference type="CDD" id="cd19531">
    <property type="entry name" value="LCL_NRPS-like"/>
    <property type="match status" value="1"/>
</dbReference>
<dbReference type="InterPro" id="IPR009081">
    <property type="entry name" value="PP-bd_ACP"/>
</dbReference>
<dbReference type="PANTHER" id="PTHR43775">
    <property type="entry name" value="FATTY ACID SYNTHASE"/>
    <property type="match status" value="1"/>
</dbReference>
<evidence type="ECO:0000256" key="6">
    <source>
        <dbReference type="ARBA" id="ARBA00022679"/>
    </source>
</evidence>
<dbReference type="PROSITE" id="PS00455">
    <property type="entry name" value="AMP_BINDING"/>
    <property type="match status" value="1"/>
</dbReference>
<dbReference type="SUPFAM" id="SSF51735">
    <property type="entry name" value="NAD(P)-binding Rossmann-fold domains"/>
    <property type="match status" value="2"/>
</dbReference>
<dbReference type="Pfam" id="PF08659">
    <property type="entry name" value="KR"/>
    <property type="match status" value="1"/>
</dbReference>
<evidence type="ECO:0000256" key="1">
    <source>
        <dbReference type="ARBA" id="ARBA00001957"/>
    </source>
</evidence>
<dbReference type="Gene3D" id="3.40.50.980">
    <property type="match status" value="2"/>
</dbReference>
<dbReference type="PROSITE" id="PS00606">
    <property type="entry name" value="KS3_1"/>
    <property type="match status" value="1"/>
</dbReference>
<dbReference type="SUPFAM" id="SSF47336">
    <property type="entry name" value="ACP-like"/>
    <property type="match status" value="2"/>
</dbReference>
<dbReference type="Gene3D" id="3.30.70.250">
    <property type="entry name" value="Malonyl-CoA ACP transacylase, ACP-binding"/>
    <property type="match status" value="1"/>
</dbReference>
<evidence type="ECO:0000256" key="2">
    <source>
        <dbReference type="ARBA" id="ARBA00005194"/>
    </source>
</evidence>
<dbReference type="Gene3D" id="1.10.1200.10">
    <property type="entry name" value="ACP-like"/>
    <property type="match status" value="2"/>
</dbReference>
<keyword evidence="4" id="KW-0596">Phosphopantetheine</keyword>
<protein>
    <submittedName>
        <fullName evidence="10">Amino acid adenylation domain-containing protein</fullName>
    </submittedName>
</protein>
<dbReference type="InterPro" id="IPR016036">
    <property type="entry name" value="Malonyl_transacylase_ACP-bd"/>
</dbReference>
<dbReference type="Pfam" id="PF02801">
    <property type="entry name" value="Ketoacyl-synt_C"/>
    <property type="match status" value="1"/>
</dbReference>
<comment type="cofactor">
    <cofactor evidence="1">
        <name>pantetheine 4'-phosphate</name>
        <dbReference type="ChEBI" id="CHEBI:47942"/>
    </cofactor>
</comment>
<dbReference type="InterPro" id="IPR050091">
    <property type="entry name" value="PKS_NRPS_Biosynth_Enz"/>
</dbReference>
<dbReference type="InterPro" id="IPR001227">
    <property type="entry name" value="Ac_transferase_dom_sf"/>
</dbReference>
<dbReference type="Gene3D" id="3.30.559.30">
    <property type="entry name" value="Nonribosomal peptide synthetase, condensation domain"/>
    <property type="match status" value="1"/>
</dbReference>
<dbReference type="Pfam" id="PF00501">
    <property type="entry name" value="AMP-binding"/>
    <property type="match status" value="1"/>
</dbReference>
<dbReference type="InterPro" id="IPR025110">
    <property type="entry name" value="AMP-bd_C"/>
</dbReference>
<feature type="domain" description="Carrier" evidence="8">
    <location>
        <begin position="1039"/>
        <end position="1114"/>
    </location>
</feature>
<dbReference type="InterPro" id="IPR020841">
    <property type="entry name" value="PKS_Beta-ketoAc_synthase_dom"/>
</dbReference>
<dbReference type="SUPFAM" id="SSF52151">
    <property type="entry name" value="FabD/lysophospholipase-like"/>
    <property type="match status" value="1"/>
</dbReference>
<dbReference type="InterPro" id="IPR036736">
    <property type="entry name" value="ACP-like_sf"/>
</dbReference>
<dbReference type="Gene3D" id="3.30.559.10">
    <property type="entry name" value="Chloramphenicol acetyltransferase-like domain"/>
    <property type="match status" value="1"/>
</dbReference>
<dbReference type="InterPro" id="IPR000873">
    <property type="entry name" value="AMP-dep_synth/lig_dom"/>
</dbReference>
<keyword evidence="6" id="KW-0808">Transferase</keyword>
<evidence type="ECO:0000259" key="9">
    <source>
        <dbReference type="PROSITE" id="PS52004"/>
    </source>
</evidence>
<dbReference type="InterPro" id="IPR013968">
    <property type="entry name" value="PKS_KR"/>
</dbReference>
<dbReference type="SMART" id="SM00825">
    <property type="entry name" value="PKS_KS"/>
    <property type="match status" value="1"/>
</dbReference>
<dbReference type="InterPro" id="IPR016035">
    <property type="entry name" value="Acyl_Trfase/lysoPLipase"/>
</dbReference>
<dbReference type="InterPro" id="IPR057326">
    <property type="entry name" value="KR_dom"/>
</dbReference>
<dbReference type="Pfam" id="PF00109">
    <property type="entry name" value="ketoacyl-synt"/>
    <property type="match status" value="1"/>
</dbReference>
<dbReference type="SUPFAM" id="SSF52777">
    <property type="entry name" value="CoA-dependent acyltransferases"/>
    <property type="match status" value="2"/>
</dbReference>
<sequence>MATAKKLFQLLKTKGIHPYLDNGKLKTKSEPGAITAELAQQIKQNKEQLVDYLTQTSGAITHSIPQRKEGRFSKATINQKNIWLKQSLDLNSAAYNVCTSLYIKGELNIQALREAVQLVSQRHHILNSYFLEQAGELLIEYVEPKDDVLQVLTVHSLDDAKGQARKLNLQSFDLSEPSLFRPYLISVEGENEHIFVLCLHHIITDGWSNGLLFKELEVLYNSFAQAQPTQLPEQRIQFGDYADWVESSDKQIERDLAQWEKILASVPPVHSLPLDGSRAQGRSNTQSVFWEALHVDLLDSMKQQARCLGVSHYVILEAALALTFSRWSDQQKIVIGTSASGRSHPELESVLGCFVNPLVLCNDVAPQLRVDEYIKQTMGVLSEAFKLQQVPFDKIVSKVVKSGSTSHAPIFQLMFDYQRASSSQQLQLHNLQSQLLSTEGAEVKYDIEVTINEYDEGLNARWNFAGQLFAQQTIESMHRTFVQVLTALCSQKTQTLADISVVAELEVQPTHNFVTEHLHSVVSQFEKMVDMYPEHVAVQDNTTQLTYSQLNVRANRIAALMRSMGAETSQRAAIFVEPSVEMLIAILACIKSGATYVPIDTDLPEERIEFMLEDSDVSIVLTSQEVADDGFFCDYQVISVDLTVQDTLYKSLPSHNVEIEYDSLHQLGAYILYTSGSTGQPKGVAINHLGLANYLAHAQHYFETQHAGAVVSSSIGFDATITSLLTPLCLGKTVSILEKGLGAVIQGLKEHLFDATQPWVFKMTPAHLDALGHACRDDGKTMLEHTFVIGGEQLDSQQLRSWQKKWFPIATFINEYGPTEAVVGCSTFTVKGEEVASLEGPVPIGKPIQNTNFFVIKDAQLVPKGGVGELYIHSVALSDGYLNLVQKNKESFVSLDSTSLSGMRLYKTGDLVKVGSDGEYRFLGRNDDQVKINGYRIEIKEVESAILAIDGIDSVVVINQETSNRNFLVAYIVTSETPRDPEAFIASVKMKARQQLADYMIPPIFEVLASLPLNANQKVDKGALPRIDIEARLGFNFIAPTSDIQKQVCDIWKQALGVERIGIKDNFMELGGNSILFIQLRSEIEALFNMKVDIISFFEFPTIESFCDHLQTLLDGGISRTEVNDDDLHLTQTQSNEQLDDVAVIAMSGRFPGAKSVEQLWDNILSHTESLTEFSKQELLDAGYEEHTINSDNFVGSAALVESDVKTFDATFFDMTPREAEVLDPQYRLVFECAVEVLEKAGYGDFTRAKNCGVFVGSGESQYLYRHLLPNPDIMQNLGLGVMHGTSNSYLATRLAYKLNLQGPSINIATACSTSLVSIHQAVNSIRLGECEMAIAGGAGVAEFEASGYLYQQGGIESPDGHCRAFDNDANGTRGGNGAGLVLLKSLQAALRDGDEILAVIKGSAINNDGALKAGYTAPSVQGQSQVIRKALLQSKIPAHEIQYIETHGTGTPLGDPIEVKALSYAFSGVPNQHCALGTLKPNIGHLDAAAGVTGFIKTVMALKNATLPPSINFKQANAMIDFENSPFYINTEARPWQVEQGHTRKAGVSAFGIGGTNVHMILEQAPQRVHVNYDDHDQYQLIPVSAKDDTALKTHIDNLGTFLADNPAIKLADVVHTLQVGRGEYLYRQCFAAKDTHSLREQLSITSTTYKASQANARELVFLLSGQGAQYSGMVKGLLECEPFKVTFERCRALFLEQNGCDILALLDAPDEQLEQTEFTQPVLFSIEYALAQQLKVWGIEANYYLGHSLGEVVAACLAGVFSLADAVKVVARRALLMQQAPYGAMLVVKCEEPTLTQLIAETSISISVFNGDNHLVVGGEHDAIIRLQSLCEQESIDCQRVRTSHAFHTNMMSKAAEQLQTSFTDIEFKAPKTAFMSNVTGQLISAEQACDPKYWAKQVVSPVRLAQNINALSEEATRRGVELVFLELGPNNTLTNLVKRNPATQSCLAINLIRHPKLQIEDAFNLYKGLAKLWCAGVALDWTCLSDNEHAKILALPTYPFNRKKYWVERLTRAEIFSQQDDPLAVENWFYQSNWQLSEPLINHVGKSKKDVVYLCRNRSFLETLLATSGVNKHNVFADISTTNDMINLIHSDDTQVLSFNPLHSQLCNSFAEKLNKSNKMTLVYCDSFLGADEHEQQVQNNNDFIALINIVAACVQQWPGVEIDLYVATEQVFRVDGNEQINTLSALLRGVVKVAPQEFSNVSCYHVDFASTVGEKSRSLQRVASQLFSETQNHSANKEVAFRGNARWIRELSKFDSRRIVDASERNLRSGAHIFITGGLGNIGMTLAKWLAEFGVAKVTLLSRKGKDSIAAMPKLEHGELHIVQGDVSNFESLQSGLHDAVARFGEIHTVIHAAGNIHDSAVPLVDTDEVVCEQQFSSKVTGLLNLDCALESYNVQNCVLMSSVAVELGGLGFTAYTAANAYMDAFCNKKQNEGDTAWISINWDGWAFGADAARSPASLTAQEGVESMFWVLRSMHSGVVINSKTNLHERTKKWIEFEQDNSAVLSLYDRPELSKAYCAPQSETQKALVQLWQEALGISNLGINDNFFELGGDSLLATRLVGNVCKRFNVTDAVFSLKDFFAESTIISAAQRIDSHILVQNISAKRDAMLSELEELEEGVF</sequence>
<dbReference type="Pfam" id="PF00668">
    <property type="entry name" value="Condensation"/>
    <property type="match status" value="1"/>
</dbReference>
<dbReference type="InterPro" id="IPR044894">
    <property type="entry name" value="TubC_N_sf"/>
</dbReference>
<dbReference type="Gene3D" id="2.30.38.10">
    <property type="entry name" value="Luciferase, Domain 3"/>
    <property type="match status" value="1"/>
</dbReference>
<dbReference type="SMART" id="SM00823">
    <property type="entry name" value="PKS_PP"/>
    <property type="match status" value="1"/>
</dbReference>
<dbReference type="SMART" id="SM00827">
    <property type="entry name" value="PKS_AT"/>
    <property type="match status" value="1"/>
</dbReference>
<dbReference type="CDD" id="cd05930">
    <property type="entry name" value="A_NRPS"/>
    <property type="match status" value="1"/>
</dbReference>
<dbReference type="InterPro" id="IPR006162">
    <property type="entry name" value="Ppantetheine_attach_site"/>
</dbReference>
<dbReference type="Pfam" id="PF18563">
    <property type="entry name" value="TubC_N"/>
    <property type="match status" value="1"/>
</dbReference>
<proteinExistence type="inferred from homology"/>
<dbReference type="UniPathway" id="UPA00094"/>
<dbReference type="InterPro" id="IPR018201">
    <property type="entry name" value="Ketoacyl_synth_AS"/>
</dbReference>
<dbReference type="NCBIfam" id="TIGR01733">
    <property type="entry name" value="AA-adenyl-dom"/>
    <property type="match status" value="1"/>
</dbReference>
<dbReference type="InterPro" id="IPR016039">
    <property type="entry name" value="Thiolase-like"/>
</dbReference>
<dbReference type="InterPro" id="IPR020806">
    <property type="entry name" value="PKS_PP-bd"/>
</dbReference>
<evidence type="ECO:0000259" key="8">
    <source>
        <dbReference type="PROSITE" id="PS50075"/>
    </source>
</evidence>
<dbReference type="GO" id="GO:0004315">
    <property type="term" value="F:3-oxoacyl-[acyl-carrier-protein] synthase activity"/>
    <property type="evidence" value="ECO:0007669"/>
    <property type="project" value="InterPro"/>
</dbReference>
<dbReference type="Gene3D" id="3.30.70.3290">
    <property type="match status" value="1"/>
</dbReference>
<comment type="similarity">
    <text evidence="3">Belongs to the short-chain dehydrogenases/reductases (SDR) family.</text>
</comment>
<dbReference type="SUPFAM" id="SSF56801">
    <property type="entry name" value="Acetyl-CoA synthetase-like"/>
    <property type="match status" value="1"/>
</dbReference>
<name>A0A7C1ZHQ9_9GAMM</name>
<dbReference type="Pfam" id="PF00550">
    <property type="entry name" value="PP-binding"/>
    <property type="match status" value="2"/>
</dbReference>
<keyword evidence="5" id="KW-0597">Phosphoprotein</keyword>
<dbReference type="PROSITE" id="PS50075">
    <property type="entry name" value="CARRIER"/>
    <property type="match status" value="2"/>
</dbReference>
<evidence type="ECO:0000256" key="3">
    <source>
        <dbReference type="ARBA" id="ARBA00006484"/>
    </source>
</evidence>
<dbReference type="InterPro" id="IPR014043">
    <property type="entry name" value="Acyl_transferase_dom"/>
</dbReference>
<evidence type="ECO:0000256" key="5">
    <source>
        <dbReference type="ARBA" id="ARBA00022553"/>
    </source>
</evidence>
<dbReference type="InterPro" id="IPR014030">
    <property type="entry name" value="Ketoacyl_synth_N"/>
</dbReference>
<gene>
    <name evidence="10" type="ORF">ENI26_08755</name>
</gene>
<dbReference type="Gene3D" id="3.40.366.10">
    <property type="entry name" value="Malonyl-Coenzyme A Acyl Carrier Protein, domain 2"/>
    <property type="match status" value="1"/>
</dbReference>
<dbReference type="InterPro" id="IPR041464">
    <property type="entry name" value="TubC_N"/>
</dbReference>
<feature type="domain" description="Ketosynthase family 3 (KS3)" evidence="9">
    <location>
        <begin position="1139"/>
        <end position="1565"/>
    </location>
</feature>
<comment type="caution">
    <text evidence="10">The sequence shown here is derived from an EMBL/GenBank/DDBJ whole genome shotgun (WGS) entry which is preliminary data.</text>
</comment>
<evidence type="ECO:0000256" key="4">
    <source>
        <dbReference type="ARBA" id="ARBA00022450"/>
    </source>
</evidence>
<dbReference type="SMART" id="SM00822">
    <property type="entry name" value="PKS_KR"/>
    <property type="match status" value="1"/>
</dbReference>
<dbReference type="InterPro" id="IPR010071">
    <property type="entry name" value="AA_adenyl_dom"/>
</dbReference>
<dbReference type="GO" id="GO:0004312">
    <property type="term" value="F:fatty acid synthase activity"/>
    <property type="evidence" value="ECO:0007669"/>
    <property type="project" value="TreeGrafter"/>
</dbReference>
<organism evidence="10">
    <name type="scientific">Methylophaga aminisulfidivorans</name>
    <dbReference type="NCBI Taxonomy" id="230105"/>
    <lineage>
        <taxon>Bacteria</taxon>
        <taxon>Pseudomonadati</taxon>
        <taxon>Pseudomonadota</taxon>
        <taxon>Gammaproteobacteria</taxon>
        <taxon>Thiotrichales</taxon>
        <taxon>Piscirickettsiaceae</taxon>
        <taxon>Methylophaga</taxon>
    </lineage>
</organism>
<dbReference type="SUPFAM" id="SSF53901">
    <property type="entry name" value="Thiolase-like"/>
    <property type="match status" value="1"/>
</dbReference>
<dbReference type="InterPro" id="IPR036291">
    <property type="entry name" value="NAD(P)-bd_dom_sf"/>
</dbReference>
<dbReference type="Proteomes" id="UP000886384">
    <property type="component" value="Unassembled WGS sequence"/>
</dbReference>
<dbReference type="CDD" id="cd00833">
    <property type="entry name" value="PKS"/>
    <property type="match status" value="1"/>
</dbReference>
<comment type="pathway">
    <text evidence="2">Lipid metabolism; fatty acid biosynthesis.</text>
</comment>
<dbReference type="InterPro" id="IPR014031">
    <property type="entry name" value="Ketoacyl_synth_C"/>
</dbReference>
<dbReference type="GO" id="GO:0006633">
    <property type="term" value="P:fatty acid biosynthetic process"/>
    <property type="evidence" value="ECO:0007669"/>
    <property type="project" value="UniProtKB-UniPathway"/>
</dbReference>
<comment type="similarity">
    <text evidence="7">In the C-terminal section; belongs to the NRP synthetase family.</text>
</comment>
<dbReference type="Pfam" id="PF13193">
    <property type="entry name" value="AMP-binding_C"/>
    <property type="match status" value="1"/>
</dbReference>
<dbReference type="PANTHER" id="PTHR43775:SF51">
    <property type="entry name" value="INACTIVE PHENOLPHTHIOCEROL SYNTHESIS POLYKETIDE SYNTHASE TYPE I PKS1-RELATED"/>
    <property type="match status" value="1"/>
</dbReference>
<dbReference type="InterPro" id="IPR045851">
    <property type="entry name" value="AMP-bd_C_sf"/>
</dbReference>
<reference evidence="10" key="1">
    <citation type="journal article" date="2020" name="mSystems">
        <title>Genome- and Community-Level Interaction Insights into Carbon Utilization and Element Cycling Functions of Hydrothermarchaeota in Hydrothermal Sediment.</title>
        <authorList>
            <person name="Zhou Z."/>
            <person name="Liu Y."/>
            <person name="Xu W."/>
            <person name="Pan J."/>
            <person name="Luo Z.H."/>
            <person name="Li M."/>
        </authorList>
    </citation>
    <scope>NUCLEOTIDE SEQUENCE [LARGE SCALE GENOMIC DNA]</scope>
    <source>
        <strain evidence="10">HyVt-380</strain>
    </source>
</reference>
<evidence type="ECO:0000256" key="7">
    <source>
        <dbReference type="ARBA" id="ARBA00029443"/>
    </source>
</evidence>
<dbReference type="Gene3D" id="3.40.50.720">
    <property type="entry name" value="NAD(P)-binding Rossmann-like Domain"/>
    <property type="match status" value="1"/>
</dbReference>
<dbReference type="InterPro" id="IPR020845">
    <property type="entry name" value="AMP-binding_CS"/>
</dbReference>
<dbReference type="InterPro" id="IPR023213">
    <property type="entry name" value="CAT-like_dom_sf"/>
</dbReference>
<dbReference type="PROSITE" id="PS00012">
    <property type="entry name" value="PHOSPHOPANTETHEINE"/>
    <property type="match status" value="2"/>
</dbReference>
<dbReference type="InterPro" id="IPR001242">
    <property type="entry name" value="Condensation_dom"/>
</dbReference>
<dbReference type="Gene3D" id="1.10.10.1830">
    <property type="entry name" value="Non-ribosomal peptide synthase, adenylation domain"/>
    <property type="match status" value="1"/>
</dbReference>
<dbReference type="InterPro" id="IPR032821">
    <property type="entry name" value="PKS_assoc"/>
</dbReference>
<dbReference type="FunFam" id="3.40.50.980:FF:000001">
    <property type="entry name" value="Non-ribosomal peptide synthetase"/>
    <property type="match status" value="1"/>
</dbReference>
<feature type="domain" description="Carrier" evidence="8">
    <location>
        <begin position="2523"/>
        <end position="2601"/>
    </location>
</feature>
<dbReference type="PROSITE" id="PS52004">
    <property type="entry name" value="KS3_2"/>
    <property type="match status" value="1"/>
</dbReference>
<dbReference type="Gene3D" id="3.40.47.10">
    <property type="match status" value="1"/>
</dbReference>
<dbReference type="SUPFAM" id="SSF55048">
    <property type="entry name" value="Probable ACP-binding domain of malonyl-CoA ACP transacylase"/>
    <property type="match status" value="1"/>
</dbReference>
<accession>A0A7C1ZHQ9</accession>